<evidence type="ECO:0000256" key="1">
    <source>
        <dbReference type="SAM" id="MobiDB-lite"/>
    </source>
</evidence>
<evidence type="ECO:0000313" key="3">
    <source>
        <dbReference type="Proteomes" id="UP001159363"/>
    </source>
</evidence>
<sequence>MTDGCETTKLERARTARPSRQKKETKKEDAKKGRNGGTPARREGGCVLCPPGPWQRHQPASLSLQYTSQKNTLFLDIFSCDLVQIVYAMKDEALIHYPQVVLRNKNENCERTCSHPSKAIRVRSPAGSLRIFASGNRAGRCRWSAGFLGDVPSPPSPPPFHSGAAPILTSTILIGSQDHDAKKDTNDTNSINSARRDKSNTERMTQLPQFIPELYEEEVDNSTQWWNADVAIASSPPATSLCFSRLLYPKILAGHERKYCGILHCTVLPTAYAALSPMLCDGATLTNPAGWQTWCGKENLESRAYPNPTKYGRAIIPIALRLAVMWRRVNDTAVSWSCASKVKKRGEAIRATLTRTPSVSSLLRAMRAAFPSLPTNRTAGSPHSLHAVRCENTACHSRALRLEAMAHLMRVATSPLSLPRFSASNPFDERRASSGTSYPSRPGAVFAEHDGGLVGRIYNNQSRASVRPSSVRPRDCFSRPPGILEDLQDVISRSPTCYAPALPGNSAAMAAALEAANASGLRGHANHR</sequence>
<evidence type="ECO:0000313" key="2">
    <source>
        <dbReference type="EMBL" id="KAJ8870350.1"/>
    </source>
</evidence>
<gene>
    <name evidence="2" type="ORF">PR048_029371</name>
</gene>
<feature type="compositionally biased region" description="Basic and acidic residues" evidence="1">
    <location>
        <begin position="21"/>
        <end position="32"/>
    </location>
</feature>
<name>A0ABQ9GD71_9NEOP</name>
<protein>
    <submittedName>
        <fullName evidence="2">Uncharacterized protein</fullName>
    </submittedName>
</protein>
<keyword evidence="3" id="KW-1185">Reference proteome</keyword>
<feature type="region of interest" description="Disordered" evidence="1">
    <location>
        <begin position="424"/>
        <end position="445"/>
    </location>
</feature>
<proteinExistence type="predicted"/>
<organism evidence="2 3">
    <name type="scientific">Dryococelus australis</name>
    <dbReference type="NCBI Taxonomy" id="614101"/>
    <lineage>
        <taxon>Eukaryota</taxon>
        <taxon>Metazoa</taxon>
        <taxon>Ecdysozoa</taxon>
        <taxon>Arthropoda</taxon>
        <taxon>Hexapoda</taxon>
        <taxon>Insecta</taxon>
        <taxon>Pterygota</taxon>
        <taxon>Neoptera</taxon>
        <taxon>Polyneoptera</taxon>
        <taxon>Phasmatodea</taxon>
        <taxon>Verophasmatodea</taxon>
        <taxon>Anareolatae</taxon>
        <taxon>Phasmatidae</taxon>
        <taxon>Eurycanthinae</taxon>
        <taxon>Dryococelus</taxon>
    </lineage>
</organism>
<comment type="caution">
    <text evidence="2">The sequence shown here is derived from an EMBL/GenBank/DDBJ whole genome shotgun (WGS) entry which is preliminary data.</text>
</comment>
<reference evidence="2 3" key="1">
    <citation type="submission" date="2023-02" db="EMBL/GenBank/DDBJ databases">
        <title>LHISI_Scaffold_Assembly.</title>
        <authorList>
            <person name="Stuart O.P."/>
            <person name="Cleave R."/>
            <person name="Magrath M.J.L."/>
            <person name="Mikheyev A.S."/>
        </authorList>
    </citation>
    <scope>NUCLEOTIDE SEQUENCE [LARGE SCALE GENOMIC DNA]</scope>
    <source>
        <strain evidence="2">Daus_M_001</strain>
        <tissue evidence="2">Leg muscle</tissue>
    </source>
</reference>
<accession>A0ABQ9GD71</accession>
<dbReference type="EMBL" id="JARBHB010000013">
    <property type="protein sequence ID" value="KAJ8870350.1"/>
    <property type="molecule type" value="Genomic_DNA"/>
</dbReference>
<feature type="compositionally biased region" description="Basic and acidic residues" evidence="1">
    <location>
        <begin position="1"/>
        <end position="14"/>
    </location>
</feature>
<feature type="region of interest" description="Disordered" evidence="1">
    <location>
        <begin position="1"/>
        <end position="45"/>
    </location>
</feature>
<dbReference type="Proteomes" id="UP001159363">
    <property type="component" value="Chromosome 12"/>
</dbReference>
<feature type="region of interest" description="Disordered" evidence="1">
    <location>
        <begin position="179"/>
        <end position="202"/>
    </location>
</feature>